<dbReference type="AlphaFoldDB" id="A0A5B7CXI6"/>
<dbReference type="EMBL" id="VSRR010000331">
    <property type="protein sequence ID" value="MPC14139.1"/>
    <property type="molecule type" value="Genomic_DNA"/>
</dbReference>
<protein>
    <submittedName>
        <fullName evidence="8">Guanine nucleotide-binding protein-like 3</fullName>
    </submittedName>
</protein>
<sequence length="314" mass="35320">MVLKKKKTKRMTLKLKYKIQKKVKEHHKKLKKEKKKHPEKFRKNTKDPGVPKTLPFYDKVIQEAEAAKQAQEQRREEAKQRRKEQRDQALAKKRDMGNINELLSTAEERGAKFEAKQAAATGDDLLSDRSAKAYYREFKKYVACCAVPKLLGCTRVVMRLLFHEVSKGKWRIIKSSTDLLQSSRCLGADVLLQLLKNYCRNKDIKTAITVGVVGLPNVGKSSLINSLKRSKSCGVGATPGFTKSMQEVHLDSKIKLLDCPGIVLPGGDSSDAAAALRNAVKIENLEDPITPVDAILQRADKKQVLTFSFPSYLQ</sequence>
<gene>
    <name evidence="8" type="primary">gnl3</name>
    <name evidence="8" type="ORF">E2C01_006896</name>
</gene>
<dbReference type="GO" id="GO:0005525">
    <property type="term" value="F:GTP binding"/>
    <property type="evidence" value="ECO:0007669"/>
    <property type="project" value="UniProtKB-KW"/>
</dbReference>
<feature type="region of interest" description="Disordered" evidence="5">
    <location>
        <begin position="20"/>
        <end position="53"/>
    </location>
</feature>
<reference evidence="8 9" key="1">
    <citation type="submission" date="2019-05" db="EMBL/GenBank/DDBJ databases">
        <title>Another draft genome of Portunus trituberculatus and its Hox gene families provides insights of decapod evolution.</title>
        <authorList>
            <person name="Jeong J.-H."/>
            <person name="Song I."/>
            <person name="Kim S."/>
            <person name="Choi T."/>
            <person name="Kim D."/>
            <person name="Ryu S."/>
            <person name="Kim W."/>
        </authorList>
    </citation>
    <scope>NUCLEOTIDE SEQUENCE [LARGE SCALE GENOMIC DNA]</scope>
    <source>
        <tissue evidence="8">Muscle</tissue>
    </source>
</reference>
<evidence type="ECO:0000256" key="5">
    <source>
        <dbReference type="SAM" id="MobiDB-lite"/>
    </source>
</evidence>
<dbReference type="PRINTS" id="PR00326">
    <property type="entry name" value="GTP1OBG"/>
</dbReference>
<comment type="caution">
    <text evidence="8">The sequence shown here is derived from an EMBL/GenBank/DDBJ whole genome shotgun (WGS) entry which is preliminary data.</text>
</comment>
<dbReference type="Pfam" id="PF01926">
    <property type="entry name" value="MMR_HSR1"/>
    <property type="match status" value="1"/>
</dbReference>
<dbReference type="GO" id="GO:0005730">
    <property type="term" value="C:nucleolus"/>
    <property type="evidence" value="ECO:0007669"/>
    <property type="project" value="TreeGrafter"/>
</dbReference>
<dbReference type="InterPro" id="IPR006073">
    <property type="entry name" value="GTP-bd"/>
</dbReference>
<keyword evidence="9" id="KW-1185">Reference proteome</keyword>
<feature type="domain" description="G" evidence="6">
    <location>
        <begin position="209"/>
        <end position="284"/>
    </location>
</feature>
<dbReference type="InterPro" id="IPR014813">
    <property type="entry name" value="Gnl3_N_dom"/>
</dbReference>
<accession>A0A5B7CXI6</accession>
<evidence type="ECO:0000256" key="3">
    <source>
        <dbReference type="ARBA" id="ARBA00023134"/>
    </source>
</evidence>
<keyword evidence="4" id="KW-0539">Nucleus</keyword>
<feature type="compositionally biased region" description="Basic residues" evidence="5">
    <location>
        <begin position="20"/>
        <end position="40"/>
    </location>
</feature>
<dbReference type="OrthoDB" id="444945at2759"/>
<dbReference type="Proteomes" id="UP000324222">
    <property type="component" value="Unassembled WGS sequence"/>
</dbReference>
<dbReference type="SUPFAM" id="SSF52540">
    <property type="entry name" value="P-loop containing nucleoside triphosphate hydrolases"/>
    <property type="match status" value="1"/>
</dbReference>
<dbReference type="InterPro" id="IPR050755">
    <property type="entry name" value="TRAFAC_YlqF/YawG_RiboMat"/>
</dbReference>
<dbReference type="InterPro" id="IPR027417">
    <property type="entry name" value="P-loop_NTPase"/>
</dbReference>
<keyword evidence="3" id="KW-0342">GTP-binding</keyword>
<proteinExistence type="predicted"/>
<evidence type="ECO:0000313" key="8">
    <source>
        <dbReference type="EMBL" id="MPC14139.1"/>
    </source>
</evidence>
<evidence type="ECO:0000313" key="9">
    <source>
        <dbReference type="Proteomes" id="UP000324222"/>
    </source>
</evidence>
<comment type="subcellular location">
    <subcellularLocation>
        <location evidence="1">Nucleus</location>
    </subcellularLocation>
</comment>
<evidence type="ECO:0000259" key="6">
    <source>
        <dbReference type="Pfam" id="PF01926"/>
    </source>
</evidence>
<feature type="domain" description="Guanine nucleotide-binding protein-like 3 N-terminal" evidence="7">
    <location>
        <begin position="13"/>
        <end position="88"/>
    </location>
</feature>
<feature type="region of interest" description="Disordered" evidence="5">
    <location>
        <begin position="65"/>
        <end position="94"/>
    </location>
</feature>
<evidence type="ECO:0000256" key="4">
    <source>
        <dbReference type="ARBA" id="ARBA00023242"/>
    </source>
</evidence>
<dbReference type="PANTHER" id="PTHR11089">
    <property type="entry name" value="GTP-BINDING PROTEIN-RELATED"/>
    <property type="match status" value="1"/>
</dbReference>
<name>A0A5B7CXI6_PORTR</name>
<keyword evidence="2" id="KW-0547">Nucleotide-binding</keyword>
<dbReference type="Pfam" id="PF08701">
    <property type="entry name" value="GN3L_Grn1"/>
    <property type="match status" value="1"/>
</dbReference>
<evidence type="ECO:0000259" key="7">
    <source>
        <dbReference type="Pfam" id="PF08701"/>
    </source>
</evidence>
<evidence type="ECO:0000256" key="1">
    <source>
        <dbReference type="ARBA" id="ARBA00004123"/>
    </source>
</evidence>
<dbReference type="PANTHER" id="PTHR11089:SF30">
    <property type="entry name" value="GUANINE NUCLEOTIDE-BINDING PROTEIN-LIKE 3 HOMOLOG"/>
    <property type="match status" value="1"/>
</dbReference>
<evidence type="ECO:0000256" key="2">
    <source>
        <dbReference type="ARBA" id="ARBA00022741"/>
    </source>
</evidence>
<organism evidence="8 9">
    <name type="scientific">Portunus trituberculatus</name>
    <name type="common">Swimming crab</name>
    <name type="synonym">Neptunus trituberculatus</name>
    <dbReference type="NCBI Taxonomy" id="210409"/>
    <lineage>
        <taxon>Eukaryota</taxon>
        <taxon>Metazoa</taxon>
        <taxon>Ecdysozoa</taxon>
        <taxon>Arthropoda</taxon>
        <taxon>Crustacea</taxon>
        <taxon>Multicrustacea</taxon>
        <taxon>Malacostraca</taxon>
        <taxon>Eumalacostraca</taxon>
        <taxon>Eucarida</taxon>
        <taxon>Decapoda</taxon>
        <taxon>Pleocyemata</taxon>
        <taxon>Brachyura</taxon>
        <taxon>Eubrachyura</taxon>
        <taxon>Portunoidea</taxon>
        <taxon>Portunidae</taxon>
        <taxon>Portuninae</taxon>
        <taxon>Portunus</taxon>
    </lineage>
</organism>
<dbReference type="Gene3D" id="3.40.50.300">
    <property type="entry name" value="P-loop containing nucleotide triphosphate hydrolases"/>
    <property type="match status" value="1"/>
</dbReference>